<dbReference type="SUPFAM" id="SSF103190">
    <property type="entry name" value="Sensory domain-like"/>
    <property type="match status" value="1"/>
</dbReference>
<evidence type="ECO:0000256" key="7">
    <source>
        <dbReference type="ARBA" id="ARBA00029447"/>
    </source>
</evidence>
<feature type="coiled-coil region" evidence="9">
    <location>
        <begin position="451"/>
        <end position="478"/>
    </location>
</feature>
<dbReference type="PANTHER" id="PTHR32089:SF112">
    <property type="entry name" value="LYSOZYME-LIKE PROTEIN-RELATED"/>
    <property type="match status" value="1"/>
</dbReference>
<dbReference type="InterPro" id="IPR003660">
    <property type="entry name" value="HAMP_dom"/>
</dbReference>
<dbReference type="OrthoDB" id="9814363at2"/>
<keyword evidence="3 10" id="KW-0812">Transmembrane</keyword>
<comment type="caution">
    <text evidence="13">The sequence shown here is derived from an EMBL/GenBank/DDBJ whole genome shotgun (WGS) entry which is preliminary data.</text>
</comment>
<evidence type="ECO:0000256" key="8">
    <source>
        <dbReference type="PROSITE-ProRule" id="PRU00284"/>
    </source>
</evidence>
<evidence type="ECO:0000256" key="6">
    <source>
        <dbReference type="ARBA" id="ARBA00023224"/>
    </source>
</evidence>
<evidence type="ECO:0000256" key="3">
    <source>
        <dbReference type="ARBA" id="ARBA00022692"/>
    </source>
</evidence>
<dbReference type="GO" id="GO:0007165">
    <property type="term" value="P:signal transduction"/>
    <property type="evidence" value="ECO:0007669"/>
    <property type="project" value="UniProtKB-KW"/>
</dbReference>
<dbReference type="GO" id="GO:0005886">
    <property type="term" value="C:plasma membrane"/>
    <property type="evidence" value="ECO:0007669"/>
    <property type="project" value="UniProtKB-SubCell"/>
</dbReference>
<dbReference type="SUPFAM" id="SSF58104">
    <property type="entry name" value="Methyl-accepting chemotaxis protein (MCP) signaling domain"/>
    <property type="match status" value="1"/>
</dbReference>
<keyword evidence="5 10" id="KW-0472">Membrane</keyword>
<feature type="transmembrane region" description="Helical" evidence="10">
    <location>
        <begin position="180"/>
        <end position="203"/>
    </location>
</feature>
<accession>A0A1V4IM48</accession>
<dbReference type="InterPro" id="IPR004089">
    <property type="entry name" value="MCPsignal_dom"/>
</dbReference>
<dbReference type="Pfam" id="PF00015">
    <property type="entry name" value="MCPsignal"/>
    <property type="match status" value="1"/>
</dbReference>
<evidence type="ECO:0000259" key="11">
    <source>
        <dbReference type="PROSITE" id="PS50111"/>
    </source>
</evidence>
<organism evidence="13 14">
    <name type="scientific">Clostridium oryzae</name>
    <dbReference type="NCBI Taxonomy" id="1450648"/>
    <lineage>
        <taxon>Bacteria</taxon>
        <taxon>Bacillati</taxon>
        <taxon>Bacillota</taxon>
        <taxon>Clostridia</taxon>
        <taxon>Eubacteriales</taxon>
        <taxon>Clostridiaceae</taxon>
        <taxon>Clostridium</taxon>
    </lineage>
</organism>
<dbReference type="Pfam" id="PF17202">
    <property type="entry name" value="sCache_3_3"/>
    <property type="match status" value="1"/>
</dbReference>
<feature type="domain" description="Methyl-accepting transducer" evidence="11">
    <location>
        <begin position="278"/>
        <end position="542"/>
    </location>
</feature>
<keyword evidence="6 8" id="KW-0807">Transducer</keyword>
<dbReference type="PROSITE" id="PS50111">
    <property type="entry name" value="CHEMOTAXIS_TRANSDUC_2"/>
    <property type="match status" value="1"/>
</dbReference>
<protein>
    <submittedName>
        <fullName evidence="13">Methyl-accepting chemotaxis protein McpB</fullName>
    </submittedName>
</protein>
<comment type="similarity">
    <text evidence="7">Belongs to the methyl-accepting chemotaxis (MCP) protein family.</text>
</comment>
<proteinExistence type="inferred from homology"/>
<dbReference type="PROSITE" id="PS50885">
    <property type="entry name" value="HAMP"/>
    <property type="match status" value="1"/>
</dbReference>
<sequence>MKLKIKGKINAMIASVIVVLSIIIMVAVYYNVLKMTNSMYARQLSGYGSLMQEMLNDKYTGNWKVEGENLYKGDKLINNDNEFVDIIKQKTGEEVTIFSGDTRVATTIIKNGKRAVNTKASDEVAKKVLKDGKQYNGTVEILGRDYKTRYIPIKDESGNNIGMLFLGIDKGAVNKTIFTTVIYISGILALMIIAAMLVSTIVLNKIVKALNAAVEHMEKLSEGDFTTEISAKHLKLSDEVGILTKSMQNMQVSVKKLIYNIKENFNDIGEESKTLHSISEELAKASGDVSETINQVSYANTEEAHELVDINSNLNIFSGEIDKVVKELEEMDDNAKNIEKMAENAKKELPKVVNSIKWVNDSFGNFSTKMSEFGENINKINSIISLINSISDQTNLLALNASIEASRAGEAGKGFAVVAEEIRKLAEQTKQSSSDINNLVNLLSKETATIINETSQLNGELNKEAAEMKNSIEGLNNITDEVEEIIPKIINANKAIENIDKKKNIIVDSIEATTATAEEISASSEEIAASSEEMSSSAEEVSKVAANMKEMTVRLTEEINQFRV</sequence>
<dbReference type="AlphaFoldDB" id="A0A1V4IM48"/>
<evidence type="ECO:0000313" key="13">
    <source>
        <dbReference type="EMBL" id="OPJ60845.1"/>
    </source>
</evidence>
<feature type="coiled-coil region" evidence="9">
    <location>
        <begin position="321"/>
        <end position="348"/>
    </location>
</feature>
<evidence type="ECO:0000256" key="5">
    <source>
        <dbReference type="ARBA" id="ARBA00023136"/>
    </source>
</evidence>
<dbReference type="InterPro" id="IPR004090">
    <property type="entry name" value="Chemotax_Me-accpt_rcpt"/>
</dbReference>
<dbReference type="InterPro" id="IPR029151">
    <property type="entry name" value="Sensor-like_sf"/>
</dbReference>
<dbReference type="Pfam" id="PF00672">
    <property type="entry name" value="HAMP"/>
    <property type="match status" value="1"/>
</dbReference>
<dbReference type="PRINTS" id="PR00260">
    <property type="entry name" value="CHEMTRNSDUCR"/>
</dbReference>
<evidence type="ECO:0000256" key="1">
    <source>
        <dbReference type="ARBA" id="ARBA00004651"/>
    </source>
</evidence>
<comment type="subcellular location">
    <subcellularLocation>
        <location evidence="1">Cell membrane</location>
        <topology evidence="1">Multi-pass membrane protein</topology>
    </subcellularLocation>
</comment>
<evidence type="ECO:0000259" key="12">
    <source>
        <dbReference type="PROSITE" id="PS50885"/>
    </source>
</evidence>
<dbReference type="PANTHER" id="PTHR32089">
    <property type="entry name" value="METHYL-ACCEPTING CHEMOTAXIS PROTEIN MCPB"/>
    <property type="match status" value="1"/>
</dbReference>
<dbReference type="Proteomes" id="UP000190080">
    <property type="component" value="Unassembled WGS sequence"/>
</dbReference>
<evidence type="ECO:0000256" key="2">
    <source>
        <dbReference type="ARBA" id="ARBA00022475"/>
    </source>
</evidence>
<dbReference type="InterPro" id="IPR033463">
    <property type="entry name" value="sCache_3"/>
</dbReference>
<keyword evidence="9" id="KW-0175">Coiled coil</keyword>
<keyword evidence="2" id="KW-1003">Cell membrane</keyword>
<evidence type="ECO:0000256" key="10">
    <source>
        <dbReference type="SAM" id="Phobius"/>
    </source>
</evidence>
<gene>
    <name evidence="13" type="primary">mcpB_4</name>
    <name evidence="13" type="ORF">CLORY_25520</name>
</gene>
<dbReference type="SMART" id="SM00304">
    <property type="entry name" value="HAMP"/>
    <property type="match status" value="2"/>
</dbReference>
<feature type="transmembrane region" description="Helical" evidence="10">
    <location>
        <begin position="12"/>
        <end position="33"/>
    </location>
</feature>
<evidence type="ECO:0000256" key="4">
    <source>
        <dbReference type="ARBA" id="ARBA00022989"/>
    </source>
</evidence>
<dbReference type="SMART" id="SM00283">
    <property type="entry name" value="MA"/>
    <property type="match status" value="1"/>
</dbReference>
<keyword evidence="4 10" id="KW-1133">Transmembrane helix</keyword>
<keyword evidence="14" id="KW-1185">Reference proteome</keyword>
<evidence type="ECO:0000256" key="9">
    <source>
        <dbReference type="SAM" id="Coils"/>
    </source>
</evidence>
<evidence type="ECO:0000313" key="14">
    <source>
        <dbReference type="Proteomes" id="UP000190080"/>
    </source>
</evidence>
<dbReference type="GO" id="GO:0006935">
    <property type="term" value="P:chemotaxis"/>
    <property type="evidence" value="ECO:0007669"/>
    <property type="project" value="InterPro"/>
</dbReference>
<reference evidence="13 14" key="1">
    <citation type="submission" date="2017-03" db="EMBL/GenBank/DDBJ databases">
        <title>Genome sequence of Clostridium oryzae DSM 28571.</title>
        <authorList>
            <person name="Poehlein A."/>
            <person name="Daniel R."/>
        </authorList>
    </citation>
    <scope>NUCLEOTIDE SEQUENCE [LARGE SCALE GENOMIC DNA]</scope>
    <source>
        <strain evidence="13 14">DSM 28571</strain>
    </source>
</reference>
<dbReference type="RefSeq" id="WP_079425021.1">
    <property type="nucleotide sequence ID" value="NZ_MZGV01000027.1"/>
</dbReference>
<dbReference type="Gene3D" id="6.10.340.10">
    <property type="match status" value="1"/>
</dbReference>
<dbReference type="CDD" id="cd06225">
    <property type="entry name" value="HAMP"/>
    <property type="match status" value="1"/>
</dbReference>
<feature type="domain" description="HAMP" evidence="12">
    <location>
        <begin position="204"/>
        <end position="259"/>
    </location>
</feature>
<dbReference type="EMBL" id="MZGV01000027">
    <property type="protein sequence ID" value="OPJ60845.1"/>
    <property type="molecule type" value="Genomic_DNA"/>
</dbReference>
<dbReference type="Gene3D" id="1.10.287.950">
    <property type="entry name" value="Methyl-accepting chemotaxis protein"/>
    <property type="match status" value="1"/>
</dbReference>
<dbReference type="STRING" id="1450648.CLORY_25520"/>
<name>A0A1V4IM48_9CLOT</name>
<dbReference type="GO" id="GO:0004888">
    <property type="term" value="F:transmembrane signaling receptor activity"/>
    <property type="evidence" value="ECO:0007669"/>
    <property type="project" value="InterPro"/>
</dbReference>